<organism evidence="1 2">
    <name type="scientific">Pantoea ananas</name>
    <name type="common">Erwinia uredovora</name>
    <dbReference type="NCBI Taxonomy" id="553"/>
    <lineage>
        <taxon>Bacteria</taxon>
        <taxon>Pseudomonadati</taxon>
        <taxon>Pseudomonadota</taxon>
        <taxon>Gammaproteobacteria</taxon>
        <taxon>Enterobacterales</taxon>
        <taxon>Erwiniaceae</taxon>
        <taxon>Pantoea</taxon>
    </lineage>
</organism>
<dbReference type="EMBL" id="CP059084">
    <property type="protein sequence ID" value="QTC47853.1"/>
    <property type="molecule type" value="Genomic_DNA"/>
</dbReference>
<dbReference type="RefSeq" id="WP_019106578.1">
    <property type="nucleotide sequence ID" value="NZ_CAEI01000150.1"/>
</dbReference>
<accession>A0A8A4KHJ2</accession>
<reference evidence="1" key="1">
    <citation type="submission" date="2020-07" db="EMBL/GenBank/DDBJ databases">
        <title>Genome Sequences for Panteoa spp. that cause Center Rot in Onions.</title>
        <authorList>
            <person name="Asselin J.A."/>
            <person name="Helmann T."/>
            <person name="Beer S."/>
            <person name="Stodghill P."/>
        </authorList>
    </citation>
    <scope>NUCLEOTIDE SEQUENCE</scope>
    <source>
        <strain evidence="1">OC5a</strain>
    </source>
</reference>
<evidence type="ECO:0000313" key="2">
    <source>
        <dbReference type="Proteomes" id="UP000663901"/>
    </source>
</evidence>
<dbReference type="AlphaFoldDB" id="A0A8A4KHJ2"/>
<name>A0A8A4KHJ2_PANAN</name>
<protein>
    <submittedName>
        <fullName evidence="1">Uncharacterized protein</fullName>
    </submittedName>
</protein>
<sequence>MKIINHQKKKVLIHDGLEDAFLKNDKLISCPRCDGMAYYGLYNSTDLDMYDEKKIKAIVGSIKGLEFVGGEIQEYRYKNSSLRVSETKCSNGHDILVVFTYKELQPARYGSYLVGVFDNNTFNEEC</sequence>
<gene>
    <name evidence="1" type="ORF">H0Z12_09990</name>
</gene>
<dbReference type="Proteomes" id="UP000663901">
    <property type="component" value="Chromosome"/>
</dbReference>
<proteinExistence type="predicted"/>
<evidence type="ECO:0000313" key="1">
    <source>
        <dbReference type="EMBL" id="QTC47853.1"/>
    </source>
</evidence>